<reference evidence="2 3" key="1">
    <citation type="journal article" date="2014" name="Int. J. Syst. Evol. Microbiol.">
        <title>Methanobacterium paludis sp. nov. and a novel strain of Methanobacterium lacus isolated from northern peatlands.</title>
        <authorList>
            <person name="Cadillo-Quiroz H."/>
            <person name="Brauer S.L."/>
            <person name="Goodson N."/>
            <person name="Yavitt J.B."/>
            <person name="Zinder S.H."/>
        </authorList>
    </citation>
    <scope>NUCLEOTIDE SEQUENCE [LARGE SCALE GENOMIC DNA]</scope>
    <source>
        <strain evidence="3">DSM 25820 / JCM 18151 / SWAN1</strain>
    </source>
</reference>
<dbReference type="eggNOG" id="arCOG10170">
    <property type="taxonomic scope" value="Archaea"/>
</dbReference>
<dbReference type="OrthoDB" id="71111at2157"/>
<dbReference type="AlphaFoldDB" id="F6D7M9"/>
<dbReference type="STRING" id="868131.MSWAN_0060"/>
<protein>
    <submittedName>
        <fullName evidence="2">Uncharacterized protein</fullName>
    </submittedName>
</protein>
<gene>
    <name evidence="2" type="ordered locus">MSWAN_0060</name>
</gene>
<accession>F6D7M9</accession>
<name>F6D7M9_METPW</name>
<dbReference type="EMBL" id="CP002772">
    <property type="protein sequence ID" value="AEG17108.1"/>
    <property type="molecule type" value="Genomic_DNA"/>
</dbReference>
<keyword evidence="1" id="KW-0812">Transmembrane</keyword>
<sequence length="146" mass="15900">MDERGFAVSLDAVLALIPVLIVVAAVTSINYYDPLTTESHVRLSHSAQDSIEAMAHYKENDGSNTLQDISNILKENQNDETGIKNAGQIAGSFLNKTLNGTKYSLTEETQLKGKVIASNADLKSADNVAVGVKNCEDYTFKLYVWS</sequence>
<keyword evidence="1" id="KW-1133">Transmembrane helix</keyword>
<keyword evidence="1" id="KW-0472">Membrane</keyword>
<proteinExistence type="predicted"/>
<keyword evidence="3" id="KW-1185">Reference proteome</keyword>
<feature type="transmembrane region" description="Helical" evidence="1">
    <location>
        <begin position="12"/>
        <end position="32"/>
    </location>
</feature>
<dbReference type="HOGENOM" id="CLU_143946_0_0_2"/>
<dbReference type="RefSeq" id="WP_013824610.1">
    <property type="nucleotide sequence ID" value="NC_015574.1"/>
</dbReference>
<evidence type="ECO:0000313" key="3">
    <source>
        <dbReference type="Proteomes" id="UP000009231"/>
    </source>
</evidence>
<organism evidence="2 3">
    <name type="scientific">Methanobacterium paludis (strain DSM 25820 / JCM 18151 / SWAN1)</name>
    <dbReference type="NCBI Taxonomy" id="868131"/>
    <lineage>
        <taxon>Archaea</taxon>
        <taxon>Methanobacteriati</taxon>
        <taxon>Methanobacteriota</taxon>
        <taxon>Methanomada group</taxon>
        <taxon>Methanobacteria</taxon>
        <taxon>Methanobacteriales</taxon>
        <taxon>Methanobacteriaceae</taxon>
        <taxon>Methanobacterium</taxon>
    </lineage>
</organism>
<dbReference type="KEGG" id="mew:MSWAN_0060"/>
<evidence type="ECO:0000256" key="1">
    <source>
        <dbReference type="SAM" id="Phobius"/>
    </source>
</evidence>
<dbReference type="Proteomes" id="UP000009231">
    <property type="component" value="Chromosome"/>
</dbReference>
<evidence type="ECO:0000313" key="2">
    <source>
        <dbReference type="EMBL" id="AEG17108.1"/>
    </source>
</evidence>
<dbReference type="GeneID" id="10667537"/>